<evidence type="ECO:0000256" key="5">
    <source>
        <dbReference type="ARBA" id="ARBA00023136"/>
    </source>
</evidence>
<keyword evidence="2" id="KW-1003">Cell membrane</keyword>
<feature type="domain" description="Single Cache" evidence="7">
    <location>
        <begin position="6"/>
        <end position="105"/>
    </location>
</feature>
<accession>A0A3S0ICZ5</accession>
<keyword evidence="4" id="KW-1133">Transmembrane helix</keyword>
<sequence length="154" mass="16707">MRAVLRFLMIGLVALGFAGAAQAQTAKPTQDDAKALALKAADLIAAKGLDAAAAVFNVDGEFKYGEIYVSVIDFTGTWKVYPQRPAGVGQSVINLVDSDGRFIVKDILAVAKDKGEGWVEYRWKNPASNKIEPKITYVKRVPNQDLVAYVGVYK</sequence>
<keyword evidence="5" id="KW-0472">Membrane</keyword>
<dbReference type="OrthoDB" id="7475012at2"/>
<proteinExistence type="predicted"/>
<dbReference type="AlphaFoldDB" id="A0A3S0ICZ5"/>
<dbReference type="SMART" id="SM01049">
    <property type="entry name" value="Cache_2"/>
    <property type="match status" value="1"/>
</dbReference>
<dbReference type="EMBL" id="RXMA01000020">
    <property type="protein sequence ID" value="RTR17192.1"/>
    <property type="molecule type" value="Genomic_DNA"/>
</dbReference>
<dbReference type="Pfam" id="PF17200">
    <property type="entry name" value="sCache_2"/>
    <property type="match status" value="1"/>
</dbReference>
<reference evidence="8 9" key="1">
    <citation type="submission" date="2018-12" db="EMBL/GenBank/DDBJ databases">
        <authorList>
            <person name="Yang Y."/>
        </authorList>
    </citation>
    <scope>NUCLEOTIDE SEQUENCE [LARGE SCALE GENOMIC DNA]</scope>
    <source>
        <strain evidence="8 9">L-25-5w-1</strain>
    </source>
</reference>
<evidence type="ECO:0000256" key="4">
    <source>
        <dbReference type="ARBA" id="ARBA00022989"/>
    </source>
</evidence>
<evidence type="ECO:0000259" key="7">
    <source>
        <dbReference type="SMART" id="SM01049"/>
    </source>
</evidence>
<evidence type="ECO:0000256" key="6">
    <source>
        <dbReference type="SAM" id="SignalP"/>
    </source>
</evidence>
<evidence type="ECO:0000256" key="3">
    <source>
        <dbReference type="ARBA" id="ARBA00022692"/>
    </source>
</evidence>
<feature type="signal peptide" evidence="6">
    <location>
        <begin position="1"/>
        <end position="23"/>
    </location>
</feature>
<evidence type="ECO:0000313" key="8">
    <source>
        <dbReference type="EMBL" id="RTR17192.1"/>
    </source>
</evidence>
<dbReference type="Gene3D" id="3.30.450.20">
    <property type="entry name" value="PAS domain"/>
    <property type="match status" value="1"/>
</dbReference>
<dbReference type="RefSeq" id="WP_126618170.1">
    <property type="nucleotide sequence ID" value="NZ_JBHUCY010000056.1"/>
</dbReference>
<dbReference type="InterPro" id="IPR033480">
    <property type="entry name" value="sCache_2"/>
</dbReference>
<keyword evidence="3" id="KW-0812">Transmembrane</keyword>
<keyword evidence="9" id="KW-1185">Reference proteome</keyword>
<organism evidence="8 9">
    <name type="scientific">Azospirillum griseum</name>
    <dbReference type="NCBI Taxonomy" id="2496639"/>
    <lineage>
        <taxon>Bacteria</taxon>
        <taxon>Pseudomonadati</taxon>
        <taxon>Pseudomonadota</taxon>
        <taxon>Alphaproteobacteria</taxon>
        <taxon>Rhodospirillales</taxon>
        <taxon>Azospirillaceae</taxon>
        <taxon>Azospirillum</taxon>
    </lineage>
</organism>
<dbReference type="Proteomes" id="UP000277007">
    <property type="component" value="Unassembled WGS sequence"/>
</dbReference>
<dbReference type="GO" id="GO:0005886">
    <property type="term" value="C:plasma membrane"/>
    <property type="evidence" value="ECO:0007669"/>
    <property type="project" value="UniProtKB-SubCell"/>
</dbReference>
<name>A0A3S0ICZ5_9PROT</name>
<feature type="chain" id="PRO_5018530229" evidence="6">
    <location>
        <begin position="24"/>
        <end position="154"/>
    </location>
</feature>
<keyword evidence="6" id="KW-0732">Signal</keyword>
<evidence type="ECO:0000256" key="2">
    <source>
        <dbReference type="ARBA" id="ARBA00022475"/>
    </source>
</evidence>
<evidence type="ECO:0000313" key="9">
    <source>
        <dbReference type="Proteomes" id="UP000277007"/>
    </source>
</evidence>
<comment type="subcellular location">
    <subcellularLocation>
        <location evidence="1">Cell membrane</location>
        <topology evidence="1">Multi-pass membrane protein</topology>
    </subcellularLocation>
</comment>
<evidence type="ECO:0000256" key="1">
    <source>
        <dbReference type="ARBA" id="ARBA00004651"/>
    </source>
</evidence>
<protein>
    <submittedName>
        <fullName evidence="8">Chemotaxis protein</fullName>
    </submittedName>
</protein>
<comment type="caution">
    <text evidence="8">The sequence shown here is derived from an EMBL/GenBank/DDBJ whole genome shotgun (WGS) entry which is preliminary data.</text>
</comment>
<gene>
    <name evidence="8" type="ORF">EJ903_18405</name>
</gene>